<dbReference type="EMBL" id="LGKP01000021">
    <property type="protein sequence ID" value="KPL86755.1"/>
    <property type="molecule type" value="Genomic_DNA"/>
</dbReference>
<protein>
    <submittedName>
        <fullName evidence="10">Chemotaxis protein CheY</fullName>
    </submittedName>
</protein>
<evidence type="ECO:0000313" key="10">
    <source>
        <dbReference type="EMBL" id="KPL86755.1"/>
    </source>
</evidence>
<evidence type="ECO:0000259" key="8">
    <source>
        <dbReference type="PROSITE" id="PS50110"/>
    </source>
</evidence>
<dbReference type="SMART" id="SM00448">
    <property type="entry name" value="REC"/>
    <property type="match status" value="1"/>
</dbReference>
<dbReference type="PROSITE" id="PS51755">
    <property type="entry name" value="OMPR_PHOB"/>
    <property type="match status" value="1"/>
</dbReference>
<dbReference type="CDD" id="cd00383">
    <property type="entry name" value="trans_reg_C"/>
    <property type="match status" value="1"/>
</dbReference>
<dbReference type="InterPro" id="IPR001867">
    <property type="entry name" value="OmpR/PhoB-type_DNA-bd"/>
</dbReference>
<dbReference type="GO" id="GO:0005829">
    <property type="term" value="C:cytosol"/>
    <property type="evidence" value="ECO:0007669"/>
    <property type="project" value="TreeGrafter"/>
</dbReference>
<evidence type="ECO:0000259" key="9">
    <source>
        <dbReference type="PROSITE" id="PS51755"/>
    </source>
</evidence>
<proteinExistence type="predicted"/>
<dbReference type="PANTHER" id="PTHR48111:SF1">
    <property type="entry name" value="TWO-COMPONENT RESPONSE REGULATOR ORR33"/>
    <property type="match status" value="1"/>
</dbReference>
<dbReference type="InterPro" id="IPR036388">
    <property type="entry name" value="WH-like_DNA-bd_sf"/>
</dbReference>
<dbReference type="InterPro" id="IPR016032">
    <property type="entry name" value="Sig_transdc_resp-reg_C-effctor"/>
</dbReference>
<dbReference type="OrthoDB" id="153827at2"/>
<dbReference type="FunFam" id="3.40.50.2300:FF:000001">
    <property type="entry name" value="DNA-binding response regulator PhoB"/>
    <property type="match status" value="1"/>
</dbReference>
<evidence type="ECO:0000256" key="7">
    <source>
        <dbReference type="PROSITE-ProRule" id="PRU01091"/>
    </source>
</evidence>
<dbReference type="STRING" id="70996.SE18_12375"/>
<dbReference type="SUPFAM" id="SSF46894">
    <property type="entry name" value="C-terminal effector domain of the bipartite response regulators"/>
    <property type="match status" value="1"/>
</dbReference>
<feature type="domain" description="OmpR/PhoB-type" evidence="9">
    <location>
        <begin position="132"/>
        <end position="231"/>
    </location>
</feature>
<feature type="domain" description="Response regulatory" evidence="8">
    <location>
        <begin position="3"/>
        <end position="117"/>
    </location>
</feature>
<keyword evidence="2" id="KW-0902">Two-component regulatory system</keyword>
<comment type="caution">
    <text evidence="10">The sequence shown here is derived from an EMBL/GenBank/DDBJ whole genome shotgun (WGS) entry which is preliminary data.</text>
</comment>
<keyword evidence="1 6" id="KW-0597">Phosphoprotein</keyword>
<evidence type="ECO:0000256" key="5">
    <source>
        <dbReference type="ARBA" id="ARBA00023163"/>
    </source>
</evidence>
<evidence type="ECO:0000256" key="4">
    <source>
        <dbReference type="ARBA" id="ARBA00023125"/>
    </source>
</evidence>
<name>A0A0P6Y4B6_9CHLR</name>
<dbReference type="GO" id="GO:0000156">
    <property type="term" value="F:phosphorelay response regulator activity"/>
    <property type="evidence" value="ECO:0007669"/>
    <property type="project" value="TreeGrafter"/>
</dbReference>
<dbReference type="Pfam" id="PF00486">
    <property type="entry name" value="Trans_reg_C"/>
    <property type="match status" value="1"/>
</dbReference>
<dbReference type="GO" id="GO:0000976">
    <property type="term" value="F:transcription cis-regulatory region binding"/>
    <property type="evidence" value="ECO:0007669"/>
    <property type="project" value="TreeGrafter"/>
</dbReference>
<keyword evidence="4 7" id="KW-0238">DNA-binding</keyword>
<dbReference type="PROSITE" id="PS50110">
    <property type="entry name" value="RESPONSE_REGULATORY"/>
    <property type="match status" value="1"/>
</dbReference>
<dbReference type="SUPFAM" id="SSF52172">
    <property type="entry name" value="CheY-like"/>
    <property type="match status" value="1"/>
</dbReference>
<dbReference type="FunFam" id="1.10.10.10:FF:000018">
    <property type="entry name" value="DNA-binding response regulator ResD"/>
    <property type="match status" value="1"/>
</dbReference>
<accession>A0A0P6Y4B6</accession>
<evidence type="ECO:0000256" key="1">
    <source>
        <dbReference type="ARBA" id="ARBA00022553"/>
    </source>
</evidence>
<dbReference type="GO" id="GO:0006355">
    <property type="term" value="P:regulation of DNA-templated transcription"/>
    <property type="evidence" value="ECO:0007669"/>
    <property type="project" value="InterPro"/>
</dbReference>
<evidence type="ECO:0000256" key="6">
    <source>
        <dbReference type="PROSITE-ProRule" id="PRU00169"/>
    </source>
</evidence>
<dbReference type="Gene3D" id="6.10.250.690">
    <property type="match status" value="1"/>
</dbReference>
<dbReference type="InterPro" id="IPR001789">
    <property type="entry name" value="Sig_transdc_resp-reg_receiver"/>
</dbReference>
<keyword evidence="5" id="KW-0804">Transcription</keyword>
<dbReference type="Gene3D" id="3.40.50.2300">
    <property type="match status" value="1"/>
</dbReference>
<evidence type="ECO:0000256" key="2">
    <source>
        <dbReference type="ARBA" id="ARBA00023012"/>
    </source>
</evidence>
<dbReference type="InterPro" id="IPR039420">
    <property type="entry name" value="WalR-like"/>
</dbReference>
<feature type="modified residue" description="4-aspartylphosphate" evidence="6">
    <location>
        <position position="52"/>
    </location>
</feature>
<dbReference type="Proteomes" id="UP000050277">
    <property type="component" value="Unassembled WGS sequence"/>
</dbReference>
<dbReference type="AlphaFoldDB" id="A0A0P6Y4B6"/>
<feature type="DNA-binding region" description="OmpR/PhoB-type" evidence="7">
    <location>
        <begin position="132"/>
        <end position="231"/>
    </location>
</feature>
<evidence type="ECO:0000313" key="11">
    <source>
        <dbReference type="Proteomes" id="UP000050277"/>
    </source>
</evidence>
<dbReference type="Gene3D" id="1.10.10.10">
    <property type="entry name" value="Winged helix-like DNA-binding domain superfamily/Winged helix DNA-binding domain"/>
    <property type="match status" value="1"/>
</dbReference>
<organism evidence="10 11">
    <name type="scientific">Herpetosiphon geysericola</name>
    <dbReference type="NCBI Taxonomy" id="70996"/>
    <lineage>
        <taxon>Bacteria</taxon>
        <taxon>Bacillati</taxon>
        <taxon>Chloroflexota</taxon>
        <taxon>Chloroflexia</taxon>
        <taxon>Herpetosiphonales</taxon>
        <taxon>Herpetosiphonaceae</taxon>
        <taxon>Herpetosiphon</taxon>
    </lineage>
</organism>
<reference evidence="10 11" key="1">
    <citation type="submission" date="2015-07" db="EMBL/GenBank/DDBJ databases">
        <title>Whole genome sequence of Herpetosiphon geysericola DSM 7119.</title>
        <authorList>
            <person name="Hemp J."/>
            <person name="Ward L.M."/>
            <person name="Pace L.A."/>
            <person name="Fischer W.W."/>
        </authorList>
    </citation>
    <scope>NUCLEOTIDE SEQUENCE [LARGE SCALE GENOMIC DNA]</scope>
    <source>
        <strain evidence="10 11">DSM 7119</strain>
    </source>
</reference>
<dbReference type="InterPro" id="IPR011006">
    <property type="entry name" value="CheY-like_superfamily"/>
</dbReference>
<evidence type="ECO:0000256" key="3">
    <source>
        <dbReference type="ARBA" id="ARBA00023015"/>
    </source>
</evidence>
<dbReference type="Pfam" id="PF00072">
    <property type="entry name" value="Response_reg"/>
    <property type="match status" value="1"/>
</dbReference>
<sequence length="232" mass="26281">MQRILIVDDEPSVVDVVRSRFEREGFAVGETGSGEDALLRLRNETYDLLILDIGLPGIDGFGVLRQMRAEGFEQPVIMLTARADEVDRVVGLELGADDYVVKPFSPRELVARVRALLRRTAEASRLRQQIGDAVPTSNGLQLDNARRRATFRDVQLTLRPKEFDLLAYLASHPGQVFTREVLLGQVWGYDEYVDARTVDVHIRRLRSKLSEIDPESNLIQTEWGIGYRFIEG</sequence>
<keyword evidence="3" id="KW-0805">Transcription regulation</keyword>
<dbReference type="SMART" id="SM00862">
    <property type="entry name" value="Trans_reg_C"/>
    <property type="match status" value="1"/>
</dbReference>
<keyword evidence="11" id="KW-1185">Reference proteome</keyword>
<dbReference type="PANTHER" id="PTHR48111">
    <property type="entry name" value="REGULATOR OF RPOS"/>
    <property type="match status" value="1"/>
</dbReference>
<dbReference type="GO" id="GO:0032993">
    <property type="term" value="C:protein-DNA complex"/>
    <property type="evidence" value="ECO:0007669"/>
    <property type="project" value="TreeGrafter"/>
</dbReference>
<gene>
    <name evidence="10" type="ORF">SE18_12375</name>
</gene>
<dbReference type="RefSeq" id="WP_054534762.1">
    <property type="nucleotide sequence ID" value="NZ_LGKP01000021.1"/>
</dbReference>